<protein>
    <submittedName>
        <fullName evidence="13">Nitrate ABC transporter permease</fullName>
    </submittedName>
</protein>
<keyword evidence="5" id="KW-0997">Cell inner membrane</keyword>
<keyword evidence="3 10" id="KW-0813">Transport</keyword>
<keyword evidence="14" id="KW-1185">Reference proteome</keyword>
<dbReference type="CDD" id="cd06261">
    <property type="entry name" value="TM_PBP2"/>
    <property type="match status" value="1"/>
</dbReference>
<dbReference type="GO" id="GO:0006811">
    <property type="term" value="P:monoatomic ion transport"/>
    <property type="evidence" value="ECO:0007669"/>
    <property type="project" value="UniProtKB-KW"/>
</dbReference>
<comment type="subcellular location">
    <subcellularLocation>
        <location evidence="1">Cell inner membrane</location>
    </subcellularLocation>
    <subcellularLocation>
        <location evidence="2 10">Cell membrane</location>
        <topology evidence="2 10">Multi-pass membrane protein</topology>
    </subcellularLocation>
</comment>
<comment type="similarity">
    <text evidence="10">Belongs to the binding-protein-dependent transport system permease family.</text>
</comment>
<organism evidence="13 14">
    <name type="scientific">Pelomicrobium methylotrophicum</name>
    <dbReference type="NCBI Taxonomy" id="2602750"/>
    <lineage>
        <taxon>Bacteria</taxon>
        <taxon>Pseudomonadati</taxon>
        <taxon>Pseudomonadota</taxon>
        <taxon>Hydrogenophilia</taxon>
        <taxon>Hydrogenophilia incertae sedis</taxon>
        <taxon>Pelomicrobium</taxon>
    </lineage>
</organism>
<sequence length="306" mass="32846">MTAKPVNLAMVVREERRAEMRDPTPRSRGAPRVTPAGVGRKPGSRLAAKTAAALTSMSLAGLTFLIVLGAWAFMQEHIATELPTPGETWDRAVELLANPFYDNGPNDKGIGWQLAYSLARVGAGFGLAALVGIPVGFLMGMSVTCHRAWQPLIQVLRPVSPLAWLPIGLLLFKAVNPSAVFVIFITSIWPMIINTAAGVRAVPKDYLNVAAVLKLGPLEVARKVMLPAALPYVITGMRLSLGIAWMVIVAAEMLTGGIGIGFFVWDEWNNLSVPSIIVAIVLIGAVGIVLEAVMNALSRRFDYNAR</sequence>
<dbReference type="Pfam" id="PF00528">
    <property type="entry name" value="BPD_transp_1"/>
    <property type="match status" value="1"/>
</dbReference>
<dbReference type="InterPro" id="IPR005889">
    <property type="entry name" value="NtrB"/>
</dbReference>
<evidence type="ECO:0000256" key="4">
    <source>
        <dbReference type="ARBA" id="ARBA00022475"/>
    </source>
</evidence>
<evidence type="ECO:0000256" key="11">
    <source>
        <dbReference type="SAM" id="MobiDB-lite"/>
    </source>
</evidence>
<proteinExistence type="inferred from homology"/>
<evidence type="ECO:0000256" key="7">
    <source>
        <dbReference type="ARBA" id="ARBA00022989"/>
    </source>
</evidence>
<feature type="transmembrane region" description="Helical" evidence="10">
    <location>
        <begin position="50"/>
        <end position="74"/>
    </location>
</feature>
<reference evidence="13 14" key="1">
    <citation type="submission" date="2019-08" db="EMBL/GenBank/DDBJ databases">
        <title>Pelomicrobium methylotrophicum gen. nov., sp. nov. a moderately thermophilic, facultatively anaerobic, lithoautotrophic and methylotrophic bacterium isolated from a terrestrial mud volcano.</title>
        <authorList>
            <person name="Slobodkina G.B."/>
            <person name="Merkel A.Y."/>
            <person name="Slobodkin A.I."/>
        </authorList>
    </citation>
    <scope>NUCLEOTIDE SEQUENCE [LARGE SCALE GENOMIC DNA]</scope>
    <source>
        <strain evidence="13 14">SM250</strain>
    </source>
</reference>
<dbReference type="InParanoid" id="A0A5C7EKE4"/>
<evidence type="ECO:0000313" key="13">
    <source>
        <dbReference type="EMBL" id="TXF13041.1"/>
    </source>
</evidence>
<feature type="region of interest" description="Disordered" evidence="11">
    <location>
        <begin position="15"/>
        <end position="42"/>
    </location>
</feature>
<evidence type="ECO:0000259" key="12">
    <source>
        <dbReference type="PROSITE" id="PS50928"/>
    </source>
</evidence>
<keyword evidence="6 10" id="KW-0812">Transmembrane</keyword>
<dbReference type="SUPFAM" id="SSF161098">
    <property type="entry name" value="MetI-like"/>
    <property type="match status" value="1"/>
</dbReference>
<comment type="caution">
    <text evidence="13">The sequence shown here is derived from an EMBL/GenBank/DDBJ whole genome shotgun (WGS) entry which is preliminary data.</text>
</comment>
<evidence type="ECO:0000256" key="9">
    <source>
        <dbReference type="ARBA" id="ARBA00023136"/>
    </source>
</evidence>
<dbReference type="OrthoDB" id="5298727at2"/>
<dbReference type="FunFam" id="1.10.3720.10:FF:000003">
    <property type="entry name" value="Aliphatic sulfonate ABC transporter permease"/>
    <property type="match status" value="1"/>
</dbReference>
<dbReference type="PANTHER" id="PTHR30151">
    <property type="entry name" value="ALKANE SULFONATE ABC TRANSPORTER-RELATED, MEMBRANE SUBUNIT"/>
    <property type="match status" value="1"/>
</dbReference>
<feature type="transmembrane region" description="Helical" evidence="10">
    <location>
        <begin position="271"/>
        <end position="297"/>
    </location>
</feature>
<feature type="domain" description="ABC transmembrane type-1" evidence="12">
    <location>
        <begin position="114"/>
        <end position="294"/>
    </location>
</feature>
<evidence type="ECO:0000256" key="1">
    <source>
        <dbReference type="ARBA" id="ARBA00004533"/>
    </source>
</evidence>
<evidence type="ECO:0000256" key="6">
    <source>
        <dbReference type="ARBA" id="ARBA00022692"/>
    </source>
</evidence>
<keyword evidence="7 10" id="KW-1133">Transmembrane helix</keyword>
<dbReference type="AlphaFoldDB" id="A0A5C7EKE4"/>
<gene>
    <name evidence="13" type="primary">ntrB</name>
    <name evidence="13" type="ORF">FR698_02915</name>
</gene>
<keyword evidence="4" id="KW-1003">Cell membrane</keyword>
<dbReference type="InterPro" id="IPR035906">
    <property type="entry name" value="MetI-like_sf"/>
</dbReference>
<dbReference type="InterPro" id="IPR000515">
    <property type="entry name" value="MetI-like"/>
</dbReference>
<feature type="transmembrane region" description="Helical" evidence="10">
    <location>
        <begin position="121"/>
        <end position="143"/>
    </location>
</feature>
<evidence type="ECO:0000256" key="2">
    <source>
        <dbReference type="ARBA" id="ARBA00004651"/>
    </source>
</evidence>
<feature type="compositionally biased region" description="Basic and acidic residues" evidence="11">
    <location>
        <begin position="15"/>
        <end position="25"/>
    </location>
</feature>
<dbReference type="GO" id="GO:0005886">
    <property type="term" value="C:plasma membrane"/>
    <property type="evidence" value="ECO:0007669"/>
    <property type="project" value="UniProtKB-SubCell"/>
</dbReference>
<keyword evidence="8" id="KW-0406">Ion transport</keyword>
<evidence type="ECO:0000313" key="14">
    <source>
        <dbReference type="Proteomes" id="UP000321201"/>
    </source>
</evidence>
<evidence type="ECO:0000256" key="8">
    <source>
        <dbReference type="ARBA" id="ARBA00023065"/>
    </source>
</evidence>
<evidence type="ECO:0000256" key="3">
    <source>
        <dbReference type="ARBA" id="ARBA00022448"/>
    </source>
</evidence>
<dbReference type="PANTHER" id="PTHR30151:SF7">
    <property type="entry name" value="NITRATE IMPORT PERMEASE PROTEIN NRTB"/>
    <property type="match status" value="1"/>
</dbReference>
<accession>A0A5C7EKE4</accession>
<dbReference type="GO" id="GO:0042918">
    <property type="term" value="P:alkanesulfonate transmembrane transport"/>
    <property type="evidence" value="ECO:0007669"/>
    <property type="project" value="UniProtKB-ARBA"/>
</dbReference>
<dbReference type="EMBL" id="VPFL01000003">
    <property type="protein sequence ID" value="TXF13041.1"/>
    <property type="molecule type" value="Genomic_DNA"/>
</dbReference>
<dbReference type="NCBIfam" id="TIGR01183">
    <property type="entry name" value="ntrB"/>
    <property type="match status" value="1"/>
</dbReference>
<feature type="transmembrane region" description="Helical" evidence="10">
    <location>
        <begin position="243"/>
        <end position="265"/>
    </location>
</feature>
<evidence type="ECO:0000256" key="10">
    <source>
        <dbReference type="RuleBase" id="RU363032"/>
    </source>
</evidence>
<dbReference type="PROSITE" id="PS50928">
    <property type="entry name" value="ABC_TM1"/>
    <property type="match status" value="1"/>
</dbReference>
<dbReference type="Proteomes" id="UP000321201">
    <property type="component" value="Unassembled WGS sequence"/>
</dbReference>
<keyword evidence="9 10" id="KW-0472">Membrane</keyword>
<dbReference type="GO" id="GO:0015112">
    <property type="term" value="F:nitrate transmembrane transporter activity"/>
    <property type="evidence" value="ECO:0007669"/>
    <property type="project" value="InterPro"/>
</dbReference>
<evidence type="ECO:0000256" key="5">
    <source>
        <dbReference type="ARBA" id="ARBA00022519"/>
    </source>
</evidence>
<dbReference type="Gene3D" id="1.10.3720.10">
    <property type="entry name" value="MetI-like"/>
    <property type="match status" value="1"/>
</dbReference>
<name>A0A5C7EKE4_9PROT</name>